<feature type="region of interest" description="Disordered" evidence="10">
    <location>
        <begin position="1"/>
        <end position="52"/>
    </location>
</feature>
<keyword evidence="4" id="KW-0150">Chloroplast</keyword>
<name>I0Z1M3_COCSC</name>
<comment type="similarity">
    <text evidence="3">Belongs to the RETICULATA family.</text>
</comment>
<evidence type="ECO:0000256" key="3">
    <source>
        <dbReference type="ARBA" id="ARBA00010793"/>
    </source>
</evidence>
<keyword evidence="9" id="KW-0472">Membrane</keyword>
<dbReference type="PANTHER" id="PTHR31038">
    <property type="entry name" value="EXPRESSED PROTEIN-RELATED"/>
    <property type="match status" value="1"/>
</dbReference>
<evidence type="ECO:0000256" key="2">
    <source>
        <dbReference type="ARBA" id="ARBA00004229"/>
    </source>
</evidence>
<evidence type="ECO:0000256" key="9">
    <source>
        <dbReference type="ARBA" id="ARBA00023136"/>
    </source>
</evidence>
<feature type="compositionally biased region" description="Polar residues" evidence="10">
    <location>
        <begin position="1"/>
        <end position="13"/>
    </location>
</feature>
<dbReference type="eggNOG" id="ENOG502QPQK">
    <property type="taxonomic scope" value="Eukaryota"/>
</dbReference>
<gene>
    <name evidence="11" type="ORF">COCSUDRAFT_14525</name>
</gene>
<comment type="subcellular location">
    <subcellularLocation>
        <location evidence="1">Membrane</location>
        <topology evidence="1">Multi-pass membrane protein</topology>
    </subcellularLocation>
    <subcellularLocation>
        <location evidence="2">Plastid</location>
        <location evidence="2">Chloroplast</location>
    </subcellularLocation>
</comment>
<dbReference type="OrthoDB" id="205639at2759"/>
<dbReference type="KEGG" id="csl:COCSUDRAFT_14525"/>
<evidence type="ECO:0000256" key="8">
    <source>
        <dbReference type="ARBA" id="ARBA00022989"/>
    </source>
</evidence>
<keyword evidence="12" id="KW-1185">Reference proteome</keyword>
<comment type="caution">
    <text evidence="11">The sequence shown here is derived from an EMBL/GenBank/DDBJ whole genome shotgun (WGS) entry which is preliminary data.</text>
</comment>
<evidence type="ECO:0000256" key="5">
    <source>
        <dbReference type="ARBA" id="ARBA00022640"/>
    </source>
</evidence>
<evidence type="ECO:0000256" key="1">
    <source>
        <dbReference type="ARBA" id="ARBA00004141"/>
    </source>
</evidence>
<evidence type="ECO:0000313" key="11">
    <source>
        <dbReference type="EMBL" id="EIE24542.1"/>
    </source>
</evidence>
<dbReference type="EMBL" id="AGSI01000005">
    <property type="protein sequence ID" value="EIE24542.1"/>
    <property type="molecule type" value="Genomic_DNA"/>
</dbReference>
<dbReference type="AlphaFoldDB" id="I0Z1M3"/>
<dbReference type="RefSeq" id="XP_005649086.1">
    <property type="nucleotide sequence ID" value="XM_005649029.1"/>
</dbReference>
<dbReference type="GO" id="GO:0099402">
    <property type="term" value="P:plant organ development"/>
    <property type="evidence" value="ECO:0007669"/>
    <property type="project" value="TreeGrafter"/>
</dbReference>
<evidence type="ECO:0000313" key="12">
    <source>
        <dbReference type="Proteomes" id="UP000007264"/>
    </source>
</evidence>
<keyword evidence="7" id="KW-0809">Transit peptide</keyword>
<organism evidence="11 12">
    <name type="scientific">Coccomyxa subellipsoidea (strain C-169)</name>
    <name type="common">Green microalga</name>
    <dbReference type="NCBI Taxonomy" id="574566"/>
    <lineage>
        <taxon>Eukaryota</taxon>
        <taxon>Viridiplantae</taxon>
        <taxon>Chlorophyta</taxon>
        <taxon>core chlorophytes</taxon>
        <taxon>Trebouxiophyceae</taxon>
        <taxon>Trebouxiophyceae incertae sedis</taxon>
        <taxon>Coccomyxaceae</taxon>
        <taxon>Coccomyxa</taxon>
        <taxon>Coccomyxa subellipsoidea</taxon>
    </lineage>
</organism>
<evidence type="ECO:0000256" key="7">
    <source>
        <dbReference type="ARBA" id="ARBA00022946"/>
    </source>
</evidence>
<accession>I0Z1M3</accession>
<dbReference type="InterPro" id="IPR021825">
    <property type="entry name" value="RETICULATA-related"/>
</dbReference>
<dbReference type="GO" id="GO:0009706">
    <property type="term" value="C:chloroplast inner membrane"/>
    <property type="evidence" value="ECO:0007669"/>
    <property type="project" value="TreeGrafter"/>
</dbReference>
<dbReference type="STRING" id="574566.I0Z1M3"/>
<dbReference type="PANTHER" id="PTHR31038:SF10">
    <property type="entry name" value="OS04G0524400 PROTEIN"/>
    <property type="match status" value="1"/>
</dbReference>
<keyword evidence="6" id="KW-0812">Transmembrane</keyword>
<keyword evidence="8" id="KW-1133">Transmembrane helix</keyword>
<dbReference type="Pfam" id="PF11891">
    <property type="entry name" value="RETICULATA-like"/>
    <property type="match status" value="1"/>
</dbReference>
<reference evidence="11 12" key="1">
    <citation type="journal article" date="2012" name="Genome Biol.">
        <title>The genome of the polar eukaryotic microalga coccomyxa subellipsoidea reveals traits of cold adaptation.</title>
        <authorList>
            <person name="Blanc G."/>
            <person name="Agarkova I."/>
            <person name="Grimwood J."/>
            <person name="Kuo A."/>
            <person name="Brueggeman A."/>
            <person name="Dunigan D."/>
            <person name="Gurnon J."/>
            <person name="Ladunga I."/>
            <person name="Lindquist E."/>
            <person name="Lucas S."/>
            <person name="Pangilinan J."/>
            <person name="Proschold T."/>
            <person name="Salamov A."/>
            <person name="Schmutz J."/>
            <person name="Weeks D."/>
            <person name="Yamada T."/>
            <person name="Claverie J.M."/>
            <person name="Grigoriev I."/>
            <person name="Van Etten J."/>
            <person name="Lomsadze A."/>
            <person name="Borodovsky M."/>
        </authorList>
    </citation>
    <scope>NUCLEOTIDE SEQUENCE [LARGE SCALE GENOMIC DNA]</scope>
    <source>
        <strain evidence="11 12">C-169</strain>
    </source>
</reference>
<proteinExistence type="inferred from homology"/>
<dbReference type="GeneID" id="17042544"/>
<feature type="compositionally biased region" description="Gly residues" evidence="10">
    <location>
        <begin position="22"/>
        <end position="44"/>
    </location>
</feature>
<protein>
    <submittedName>
        <fullName evidence="11">Uncharacterized protein</fullName>
    </submittedName>
</protein>
<keyword evidence="5" id="KW-0934">Plastid</keyword>
<dbReference type="Proteomes" id="UP000007264">
    <property type="component" value="Unassembled WGS sequence"/>
</dbReference>
<evidence type="ECO:0000256" key="4">
    <source>
        <dbReference type="ARBA" id="ARBA00022528"/>
    </source>
</evidence>
<sequence length="336" mass="35376">MQLGSPQRSNASRADNLPCTATGGGGGAGDKGPPGGSGGGGEGNGEGDDGDELLSKKQAEELAAARGVELPADFLEAAAGEGLRRSALVAYLALQGALFNGWLSRLLPAFRNRLIADPRFFFKIFSEVAIDTGCATVAEVRKRGDDFWNEFDFYLSDLIVGCVLDVVLVTLLAPVAVIGKHSRAAKATGMQKVLARIPSAVFAPSPAGAPRYTVLDRSACLGIKFLEYSLAGLLCGFAGQGIANGLMQLKRNVSGVVEGCVDIPPVGKTALTWAFFMGTSSNVRYQIVYGIEHLVDVTVAKKVPAMAYATTLIVRFINNIIGGENFIDMARWTGIQ</sequence>
<evidence type="ECO:0000256" key="6">
    <source>
        <dbReference type="ARBA" id="ARBA00022692"/>
    </source>
</evidence>
<evidence type="ECO:0000256" key="10">
    <source>
        <dbReference type="SAM" id="MobiDB-lite"/>
    </source>
</evidence>